<accession>A0A3P7YJ52</accession>
<dbReference type="Proteomes" id="UP000050761">
    <property type="component" value="Unassembled WGS sequence"/>
</dbReference>
<evidence type="ECO:0000313" key="3">
    <source>
        <dbReference type="WBParaSite" id="HPBE_0001110501-mRNA-1"/>
    </source>
</evidence>
<gene>
    <name evidence="1" type="ORF">HPBE_LOCUS11106</name>
</gene>
<evidence type="ECO:0000313" key="1">
    <source>
        <dbReference type="EMBL" id="VDO87461.1"/>
    </source>
</evidence>
<sequence>MSRSLTGKFIRREVPMELQSMPRATRGRLIWSPRCESITSCAVECLAAVLEIRFAFVVVCGMQTEAREPSQCRANASFQVTVSSRSEWTCWLRNCSQLGNRGGECGPDLPAETRYAKE</sequence>
<dbReference type="EMBL" id="UZAH01026986">
    <property type="protein sequence ID" value="VDO87461.1"/>
    <property type="molecule type" value="Genomic_DNA"/>
</dbReference>
<keyword evidence="2" id="KW-1185">Reference proteome</keyword>
<name>A0A183FSW9_HELPZ</name>
<organism evidence="2 3">
    <name type="scientific">Heligmosomoides polygyrus</name>
    <name type="common">Parasitic roundworm</name>
    <dbReference type="NCBI Taxonomy" id="6339"/>
    <lineage>
        <taxon>Eukaryota</taxon>
        <taxon>Metazoa</taxon>
        <taxon>Ecdysozoa</taxon>
        <taxon>Nematoda</taxon>
        <taxon>Chromadorea</taxon>
        <taxon>Rhabditida</taxon>
        <taxon>Rhabditina</taxon>
        <taxon>Rhabditomorpha</taxon>
        <taxon>Strongyloidea</taxon>
        <taxon>Heligmosomidae</taxon>
        <taxon>Heligmosomoides</taxon>
    </lineage>
</organism>
<reference evidence="3" key="2">
    <citation type="submission" date="2019-09" db="UniProtKB">
        <authorList>
            <consortium name="WormBaseParasite"/>
        </authorList>
    </citation>
    <scope>IDENTIFICATION</scope>
</reference>
<proteinExistence type="predicted"/>
<dbReference type="WBParaSite" id="HPBE_0001110501-mRNA-1">
    <property type="protein sequence ID" value="HPBE_0001110501-mRNA-1"/>
    <property type="gene ID" value="HPBE_0001110501"/>
</dbReference>
<dbReference type="AlphaFoldDB" id="A0A183FSW9"/>
<reference evidence="1 2" key="1">
    <citation type="submission" date="2018-11" db="EMBL/GenBank/DDBJ databases">
        <authorList>
            <consortium name="Pathogen Informatics"/>
        </authorList>
    </citation>
    <scope>NUCLEOTIDE SEQUENCE [LARGE SCALE GENOMIC DNA]</scope>
</reference>
<evidence type="ECO:0000313" key="2">
    <source>
        <dbReference type="Proteomes" id="UP000050761"/>
    </source>
</evidence>
<accession>A0A183FSW9</accession>
<protein>
    <submittedName>
        <fullName evidence="1 3">Uncharacterized protein</fullName>
    </submittedName>
</protein>